<feature type="compositionally biased region" description="Basic and acidic residues" evidence="1">
    <location>
        <begin position="41"/>
        <end position="58"/>
    </location>
</feature>
<evidence type="ECO:0000256" key="1">
    <source>
        <dbReference type="SAM" id="MobiDB-lite"/>
    </source>
</evidence>
<evidence type="ECO:0000256" key="2">
    <source>
        <dbReference type="SAM" id="Phobius"/>
    </source>
</evidence>
<sequence>MNPRMIRMAVVLVAVTLITVEVNASEDSERNTMSTATAGKRGSDPKPADNKDSDHGSGDGEDADSDKYGNSNDHEFVLQSVTGASPQWSDTKVPILRDDERVLEEKTDPDAKYVGSSERVIVFHNEQMAFVNSAGGDDHDSSSSPQTDPHGHSHKHDPLHEPTSEHVPTDSGHESAADQLHAKTTNHVADSADGDLNVTEHVTHGKEVMLKEHNDGNGTNQLVETDEKDAKVTTIGASVSGNTKPELNKDSYLIPTDSETDSSEEGHHHAKSTIVPSFPNETEKTHVNNAEVGPENANKVEDPVSITEGAASELLHNISSSGIVSTERTNVTTKANNIQTGMIPVKFHNPPVSSEAVVSSANETTTEAVPSTTTIAGMNGFTNVGDTKDTDPDQTSEVVPDHDKKKLDLDALDSLKLTKIVFKDGAIIACKVDCPKNGRRPTITCLGPLCNKAPRVTMITCYNEGNETHKAENLEKQKANHSNSSLRRFALPFQWGCGADELESEFKVKEPQVWCDGYKYFGDRWILANSCSLNYRIDRLNSSALQGLAESNYGFITGSLIAIACFGVALLVIKAAIAKQRHGIWFPAYSAIPLKARKKFRRKRQNDDHEPVDVNFDMSE</sequence>
<dbReference type="EnsemblMetazoa" id="XM_022789552">
    <property type="protein sequence ID" value="XP_022645287"/>
    <property type="gene ID" value="LOC111243667"/>
</dbReference>
<keyword evidence="2" id="KW-1133">Transmembrane helix</keyword>
<feature type="region of interest" description="Disordered" evidence="1">
    <location>
        <begin position="25"/>
        <end position="93"/>
    </location>
</feature>
<evidence type="ECO:0000256" key="3">
    <source>
        <dbReference type="SAM" id="SignalP"/>
    </source>
</evidence>
<evidence type="ECO:0000313" key="5">
    <source>
        <dbReference type="Proteomes" id="UP000594260"/>
    </source>
</evidence>
<feature type="region of interest" description="Disordered" evidence="1">
    <location>
        <begin position="132"/>
        <end position="179"/>
    </location>
</feature>
<feature type="transmembrane region" description="Helical" evidence="2">
    <location>
        <begin position="553"/>
        <end position="573"/>
    </location>
</feature>
<reference evidence="4" key="1">
    <citation type="submission" date="2021-01" db="UniProtKB">
        <authorList>
            <consortium name="EnsemblMetazoa"/>
        </authorList>
    </citation>
    <scope>IDENTIFICATION</scope>
</reference>
<dbReference type="KEGG" id="vde:111243667"/>
<feature type="chain" id="PRO_5033596948" evidence="3">
    <location>
        <begin position="25"/>
        <end position="620"/>
    </location>
</feature>
<dbReference type="EnsemblMetazoa" id="XM_022789550">
    <property type="protein sequence ID" value="XP_022645285"/>
    <property type="gene ID" value="LOC111243667"/>
</dbReference>
<name>A0A7M7J2I5_VARDE</name>
<dbReference type="RefSeq" id="XP_022645286.1">
    <property type="nucleotide sequence ID" value="XM_022789551.1"/>
</dbReference>
<feature type="compositionally biased region" description="Polar residues" evidence="1">
    <location>
        <begin position="79"/>
        <end position="90"/>
    </location>
</feature>
<keyword evidence="2" id="KW-0472">Membrane</keyword>
<dbReference type="RefSeq" id="XP_022645284.1">
    <property type="nucleotide sequence ID" value="XM_022789549.1"/>
</dbReference>
<accession>A0A7M7J2I5</accession>
<dbReference type="RefSeq" id="XP_022645283.1">
    <property type="nucleotide sequence ID" value="XM_022789548.1"/>
</dbReference>
<feature type="region of interest" description="Disordered" evidence="1">
    <location>
        <begin position="375"/>
        <end position="400"/>
    </location>
</feature>
<dbReference type="Proteomes" id="UP000594260">
    <property type="component" value="Unplaced"/>
</dbReference>
<evidence type="ECO:0000313" key="4">
    <source>
        <dbReference type="EnsemblMetazoa" id="XP_022645286"/>
    </source>
</evidence>
<feature type="compositionally biased region" description="Basic and acidic residues" evidence="1">
    <location>
        <begin position="156"/>
        <end position="176"/>
    </location>
</feature>
<dbReference type="Pfam" id="PF06682">
    <property type="entry name" value="SARAF"/>
    <property type="match status" value="1"/>
</dbReference>
<dbReference type="AlphaFoldDB" id="A0A7M7J2I5"/>
<dbReference type="InParanoid" id="A0A7M7J2I5"/>
<dbReference type="EnsemblMetazoa" id="XM_022789548">
    <property type="protein sequence ID" value="XP_022645283"/>
    <property type="gene ID" value="LOC111243667"/>
</dbReference>
<organism evidence="4 5">
    <name type="scientific">Varroa destructor</name>
    <name type="common">Honeybee mite</name>
    <dbReference type="NCBI Taxonomy" id="109461"/>
    <lineage>
        <taxon>Eukaryota</taxon>
        <taxon>Metazoa</taxon>
        <taxon>Ecdysozoa</taxon>
        <taxon>Arthropoda</taxon>
        <taxon>Chelicerata</taxon>
        <taxon>Arachnida</taxon>
        <taxon>Acari</taxon>
        <taxon>Parasitiformes</taxon>
        <taxon>Mesostigmata</taxon>
        <taxon>Gamasina</taxon>
        <taxon>Dermanyssoidea</taxon>
        <taxon>Varroidae</taxon>
        <taxon>Varroa</taxon>
    </lineage>
</organism>
<keyword evidence="5" id="KW-1185">Reference proteome</keyword>
<keyword evidence="2" id="KW-0812">Transmembrane</keyword>
<dbReference type="InterPro" id="IPR009567">
    <property type="entry name" value="SARAF"/>
</dbReference>
<dbReference type="OrthoDB" id="20303at2759"/>
<feature type="signal peptide" evidence="3">
    <location>
        <begin position="1"/>
        <end position="24"/>
    </location>
</feature>
<dbReference type="EnsemblMetazoa" id="XM_022789549">
    <property type="protein sequence ID" value="XP_022645284"/>
    <property type="gene ID" value="LOC111243667"/>
</dbReference>
<protein>
    <submittedName>
        <fullName evidence="4">Uncharacterized protein</fullName>
    </submittedName>
</protein>
<dbReference type="RefSeq" id="XP_022645285.1">
    <property type="nucleotide sequence ID" value="XM_022789550.1"/>
</dbReference>
<keyword evidence="3" id="KW-0732">Signal</keyword>
<dbReference type="RefSeq" id="XP_022645287.1">
    <property type="nucleotide sequence ID" value="XM_022789552.1"/>
</dbReference>
<feature type="region of interest" description="Disordered" evidence="1">
    <location>
        <begin position="238"/>
        <end position="281"/>
    </location>
</feature>
<dbReference type="GeneID" id="111243667"/>
<dbReference type="GO" id="GO:2001256">
    <property type="term" value="P:regulation of store-operated calcium entry"/>
    <property type="evidence" value="ECO:0007669"/>
    <property type="project" value="InterPro"/>
</dbReference>
<dbReference type="GO" id="GO:0005789">
    <property type="term" value="C:endoplasmic reticulum membrane"/>
    <property type="evidence" value="ECO:0007669"/>
    <property type="project" value="InterPro"/>
</dbReference>
<proteinExistence type="predicted"/>
<dbReference type="EnsemblMetazoa" id="XM_022789551">
    <property type="protein sequence ID" value="XP_022645286"/>
    <property type="gene ID" value="LOC111243667"/>
</dbReference>